<feature type="transmembrane region" description="Helical" evidence="10">
    <location>
        <begin position="211"/>
        <end position="231"/>
    </location>
</feature>
<feature type="domain" description="SWEET-like" evidence="11">
    <location>
        <begin position="297"/>
        <end position="399"/>
    </location>
</feature>
<dbReference type="OrthoDB" id="682886at2759"/>
<dbReference type="EMBL" id="PQIB02000004">
    <property type="protein sequence ID" value="RLN25578.1"/>
    <property type="molecule type" value="Genomic_DNA"/>
</dbReference>
<evidence type="ECO:0000256" key="8">
    <source>
        <dbReference type="ARBA" id="ARBA00022989"/>
    </source>
</evidence>
<name>A0A3L6SSK6_PANMI</name>
<dbReference type="AlphaFoldDB" id="A0A3L6SSK6"/>
<organism evidence="13 14">
    <name type="scientific">Panicum miliaceum</name>
    <name type="common">Proso millet</name>
    <name type="synonym">Broomcorn millet</name>
    <dbReference type="NCBI Taxonomy" id="4540"/>
    <lineage>
        <taxon>Eukaryota</taxon>
        <taxon>Viridiplantae</taxon>
        <taxon>Streptophyta</taxon>
        <taxon>Embryophyta</taxon>
        <taxon>Tracheophyta</taxon>
        <taxon>Spermatophyta</taxon>
        <taxon>Magnoliopsida</taxon>
        <taxon>Liliopsida</taxon>
        <taxon>Poales</taxon>
        <taxon>Poaceae</taxon>
        <taxon>PACMAD clade</taxon>
        <taxon>Panicoideae</taxon>
        <taxon>Panicodae</taxon>
        <taxon>Paniceae</taxon>
        <taxon>Panicinae</taxon>
        <taxon>Panicum</taxon>
        <taxon>Panicum sect. Panicum</taxon>
    </lineage>
</organism>
<feature type="domain" description="DUF2921" evidence="12">
    <location>
        <begin position="17"/>
        <end position="187"/>
    </location>
</feature>
<sequence length="418" mass="45165">MVDEAKERYFADVLRSHRNKTKGRFPAATYSYHDFEFRFYMDKKGNGGSGLGEAHPVTIGSAMLYGDRLAADASFSRHAEDDTELELLTVSYNIHIRHVPPNLNPMRLNLTSPVAIEERVVTAEGVYDPETGVLCMIGCQEVDGGSTDCRILITVQFASLDAKAQGHGRGVISSLRPKADPLFFDKMDVVLFGMYAEQVAESVSRMDMESVMLVVSTTLPCVFTALQILRAKRSPEASAATSITMLVVLALGYAAPLVIGSEALFVSRGAGRRAALEDSLAVCVGPEPATLWEDLASSVGLALDMFLLPQVAMNAFSGGGAGAVVSPWFYVGGTVVRATPHVYDAIRARGYVPSVTPSNVYASPRDDRFGVAWDVAMPCGAALLAVLLFLQQRLGAAFSFGSRRRSGEYEMVSTQQQH</sequence>
<feature type="transmembrane region" description="Helical" evidence="10">
    <location>
        <begin position="243"/>
        <end position="266"/>
    </location>
</feature>
<evidence type="ECO:0000256" key="4">
    <source>
        <dbReference type="ARBA" id="ARBA00012483"/>
    </source>
</evidence>
<evidence type="ECO:0000256" key="7">
    <source>
        <dbReference type="ARBA" id="ARBA00022786"/>
    </source>
</evidence>
<evidence type="ECO:0000256" key="10">
    <source>
        <dbReference type="SAM" id="Phobius"/>
    </source>
</evidence>
<evidence type="ECO:0000313" key="13">
    <source>
        <dbReference type="EMBL" id="RLN25578.1"/>
    </source>
</evidence>
<evidence type="ECO:0000256" key="3">
    <source>
        <dbReference type="ARBA" id="ARBA00004906"/>
    </source>
</evidence>
<comment type="catalytic activity">
    <reaction evidence="1">
        <text>S-ubiquitinyl-[E2 ubiquitin-conjugating enzyme]-L-cysteine + [acceptor protein]-L-lysine = [E2 ubiquitin-conjugating enzyme]-L-cysteine + N(6)-ubiquitinyl-[acceptor protein]-L-lysine.</text>
        <dbReference type="EC" id="2.3.2.27"/>
    </reaction>
</comment>
<reference evidence="14" key="1">
    <citation type="journal article" date="2019" name="Nat. Commun.">
        <title>The genome of broomcorn millet.</title>
        <authorList>
            <person name="Zou C."/>
            <person name="Miki D."/>
            <person name="Li D."/>
            <person name="Tang Q."/>
            <person name="Xiao L."/>
            <person name="Rajput S."/>
            <person name="Deng P."/>
            <person name="Jia W."/>
            <person name="Huang R."/>
            <person name="Zhang M."/>
            <person name="Sun Y."/>
            <person name="Hu J."/>
            <person name="Fu X."/>
            <person name="Schnable P.S."/>
            <person name="Li F."/>
            <person name="Zhang H."/>
            <person name="Feng B."/>
            <person name="Zhu X."/>
            <person name="Liu R."/>
            <person name="Schnable J.C."/>
            <person name="Zhu J.-K."/>
            <person name="Zhang H."/>
        </authorList>
    </citation>
    <scope>NUCLEOTIDE SEQUENCE [LARGE SCALE GENOMIC DNA]</scope>
</reference>
<dbReference type="Proteomes" id="UP000275267">
    <property type="component" value="Unassembled WGS sequence"/>
</dbReference>
<evidence type="ECO:0000256" key="5">
    <source>
        <dbReference type="ARBA" id="ARBA00022679"/>
    </source>
</evidence>
<dbReference type="PANTHER" id="PTHR33389:SF7">
    <property type="entry name" value="OS01G0678000 PROTEIN"/>
    <property type="match status" value="1"/>
</dbReference>
<dbReference type="EC" id="2.3.2.27" evidence="4"/>
<evidence type="ECO:0000259" key="12">
    <source>
        <dbReference type="Pfam" id="PF25333"/>
    </source>
</evidence>
<keyword evidence="9 10" id="KW-0472">Membrane</keyword>
<proteinExistence type="predicted"/>
<dbReference type="PANTHER" id="PTHR33389">
    <property type="entry name" value="FAMILY PROTEIN, PUTATIVE (DUF2921)-RELATED"/>
    <property type="match status" value="1"/>
</dbReference>
<evidence type="ECO:0000259" key="11">
    <source>
        <dbReference type="Pfam" id="PF11145"/>
    </source>
</evidence>
<keyword evidence="8 10" id="KW-1133">Transmembrane helix</keyword>
<gene>
    <name evidence="13" type="ORF">C2845_PM07G18780</name>
</gene>
<dbReference type="InterPro" id="IPR057425">
    <property type="entry name" value="DUF2921_N"/>
</dbReference>
<evidence type="ECO:0000313" key="14">
    <source>
        <dbReference type="Proteomes" id="UP000275267"/>
    </source>
</evidence>
<keyword evidence="7" id="KW-0833">Ubl conjugation pathway</keyword>
<evidence type="ECO:0000256" key="2">
    <source>
        <dbReference type="ARBA" id="ARBA00004127"/>
    </source>
</evidence>
<accession>A0A3L6SSK6</accession>
<dbReference type="GO" id="GO:0012505">
    <property type="term" value="C:endomembrane system"/>
    <property type="evidence" value="ECO:0007669"/>
    <property type="project" value="UniProtKB-SubCell"/>
</dbReference>
<dbReference type="InterPro" id="IPR021319">
    <property type="entry name" value="DUF2921"/>
</dbReference>
<dbReference type="Pfam" id="PF25333">
    <property type="entry name" value="DUF2921_N"/>
    <property type="match status" value="1"/>
</dbReference>
<keyword evidence="14" id="KW-1185">Reference proteome</keyword>
<dbReference type="Pfam" id="PF11145">
    <property type="entry name" value="DUF2921"/>
    <property type="match status" value="2"/>
</dbReference>
<evidence type="ECO:0000256" key="9">
    <source>
        <dbReference type="ARBA" id="ARBA00023136"/>
    </source>
</evidence>
<evidence type="ECO:0000256" key="1">
    <source>
        <dbReference type="ARBA" id="ARBA00000900"/>
    </source>
</evidence>
<comment type="caution">
    <text evidence="13">The sequence shown here is derived from an EMBL/GenBank/DDBJ whole genome shotgun (WGS) entry which is preliminary data.</text>
</comment>
<protein>
    <recommendedName>
        <fullName evidence="4">RING-type E3 ubiquitin transferase</fullName>
        <ecNumber evidence="4">2.3.2.27</ecNumber>
    </recommendedName>
</protein>
<keyword evidence="5" id="KW-0808">Transferase</keyword>
<dbReference type="GO" id="GO:0061630">
    <property type="term" value="F:ubiquitin protein ligase activity"/>
    <property type="evidence" value="ECO:0007669"/>
    <property type="project" value="UniProtKB-EC"/>
</dbReference>
<comment type="subcellular location">
    <subcellularLocation>
        <location evidence="2">Endomembrane system</location>
        <topology evidence="2">Multi-pass membrane protein</topology>
    </subcellularLocation>
</comment>
<evidence type="ECO:0000256" key="6">
    <source>
        <dbReference type="ARBA" id="ARBA00022692"/>
    </source>
</evidence>
<comment type="pathway">
    <text evidence="3">Protein modification; protein ubiquitination.</text>
</comment>
<keyword evidence="6 10" id="KW-0812">Transmembrane</keyword>
<dbReference type="STRING" id="4540.A0A3L6SSK6"/>
<feature type="transmembrane region" description="Helical" evidence="10">
    <location>
        <begin position="371"/>
        <end position="390"/>
    </location>
</feature>
<feature type="domain" description="SWEET-like" evidence="11">
    <location>
        <begin position="199"/>
        <end position="266"/>
    </location>
</feature>